<organism evidence="6 7">
    <name type="scientific">Stylophora pistillata</name>
    <name type="common">Smooth cauliflower coral</name>
    <dbReference type="NCBI Taxonomy" id="50429"/>
    <lineage>
        <taxon>Eukaryota</taxon>
        <taxon>Metazoa</taxon>
        <taxon>Cnidaria</taxon>
        <taxon>Anthozoa</taxon>
        <taxon>Hexacorallia</taxon>
        <taxon>Scleractinia</taxon>
        <taxon>Astrocoeniina</taxon>
        <taxon>Pocilloporidae</taxon>
        <taxon>Stylophora</taxon>
    </lineage>
</organism>
<dbReference type="SMART" id="SM00175">
    <property type="entry name" value="RAB"/>
    <property type="match status" value="1"/>
</dbReference>
<name>A0A2B4SV31_STYPI</name>
<dbReference type="Proteomes" id="UP000225706">
    <property type="component" value="Unassembled WGS sequence"/>
</dbReference>
<keyword evidence="7" id="KW-1185">Reference proteome</keyword>
<dbReference type="GO" id="GO:0004674">
    <property type="term" value="F:protein serine/threonine kinase activity"/>
    <property type="evidence" value="ECO:0007669"/>
    <property type="project" value="TreeGrafter"/>
</dbReference>
<comment type="caution">
    <text evidence="6">The sequence shown here is derived from an EMBL/GenBank/DDBJ whole genome shotgun (WGS) entry which is preliminary data.</text>
</comment>
<dbReference type="Pfam" id="PF00069">
    <property type="entry name" value="Pkinase"/>
    <property type="match status" value="1"/>
</dbReference>
<dbReference type="PROSITE" id="PS51421">
    <property type="entry name" value="RAS"/>
    <property type="match status" value="1"/>
</dbReference>
<dbReference type="Pfam" id="PF00071">
    <property type="entry name" value="Ras"/>
    <property type="match status" value="1"/>
</dbReference>
<dbReference type="PANTHER" id="PTHR44329:SF298">
    <property type="entry name" value="MIXED LINEAGE KINASE DOMAIN-LIKE PROTEIN"/>
    <property type="match status" value="1"/>
</dbReference>
<dbReference type="FunFam" id="3.40.50.300:FF:001329">
    <property type="entry name" value="Small GTP-binding protein, putative"/>
    <property type="match status" value="1"/>
</dbReference>
<keyword evidence="1 3" id="KW-0547">Nucleotide-binding</keyword>
<evidence type="ECO:0000313" key="6">
    <source>
        <dbReference type="EMBL" id="PFX32730.1"/>
    </source>
</evidence>
<evidence type="ECO:0000256" key="4">
    <source>
        <dbReference type="SAM" id="MobiDB-lite"/>
    </source>
</evidence>
<dbReference type="InterPro" id="IPR000719">
    <property type="entry name" value="Prot_kinase_dom"/>
</dbReference>
<dbReference type="SMART" id="SM00174">
    <property type="entry name" value="RHO"/>
    <property type="match status" value="1"/>
</dbReference>
<dbReference type="Gene3D" id="3.30.200.20">
    <property type="entry name" value="Phosphorylase Kinase, domain 1"/>
    <property type="match status" value="1"/>
</dbReference>
<dbReference type="STRING" id="50429.A0A2B4SV31"/>
<dbReference type="GO" id="GO:0005524">
    <property type="term" value="F:ATP binding"/>
    <property type="evidence" value="ECO:0007669"/>
    <property type="project" value="UniProtKB-UniRule"/>
</dbReference>
<dbReference type="EMBL" id="LSMT01000019">
    <property type="protein sequence ID" value="PFX32730.1"/>
    <property type="molecule type" value="Genomic_DNA"/>
</dbReference>
<feature type="binding site" evidence="3">
    <location>
        <position position="38"/>
    </location>
    <ligand>
        <name>ATP</name>
        <dbReference type="ChEBI" id="CHEBI:30616"/>
    </ligand>
</feature>
<dbReference type="Gene3D" id="1.10.510.10">
    <property type="entry name" value="Transferase(Phosphotransferase) domain 1"/>
    <property type="match status" value="1"/>
</dbReference>
<evidence type="ECO:0000259" key="5">
    <source>
        <dbReference type="PROSITE" id="PS50011"/>
    </source>
</evidence>
<dbReference type="InterPro" id="IPR005225">
    <property type="entry name" value="Small_GTP-bd"/>
</dbReference>
<feature type="domain" description="Protein kinase" evidence="5">
    <location>
        <begin position="10"/>
        <end position="281"/>
    </location>
</feature>
<dbReference type="Gene3D" id="3.40.50.300">
    <property type="entry name" value="P-loop containing nucleotide triphosphate hydrolases"/>
    <property type="match status" value="1"/>
</dbReference>
<dbReference type="InterPro" id="IPR011009">
    <property type="entry name" value="Kinase-like_dom_sf"/>
</dbReference>
<dbReference type="GO" id="GO:0003924">
    <property type="term" value="F:GTPase activity"/>
    <property type="evidence" value="ECO:0007669"/>
    <property type="project" value="InterPro"/>
</dbReference>
<dbReference type="SMART" id="SM00173">
    <property type="entry name" value="RAS"/>
    <property type="match status" value="1"/>
</dbReference>
<proteinExistence type="predicted"/>
<dbReference type="InterPro" id="IPR027417">
    <property type="entry name" value="P-loop_NTPase"/>
</dbReference>
<dbReference type="PANTHER" id="PTHR44329">
    <property type="entry name" value="SERINE/THREONINE-PROTEIN KINASE TNNI3K-RELATED"/>
    <property type="match status" value="1"/>
</dbReference>
<dbReference type="AlphaFoldDB" id="A0A2B4SV31"/>
<accession>A0A2B4SV31</accession>
<evidence type="ECO:0000256" key="1">
    <source>
        <dbReference type="ARBA" id="ARBA00022741"/>
    </source>
</evidence>
<dbReference type="InterPro" id="IPR051681">
    <property type="entry name" value="Ser/Thr_Kinases-Pseudokinases"/>
</dbReference>
<sequence>MGNTSSKEEVKLVRKLGEGSYAEVYEAFWKKTPVAAKKLHTYLLKKTDIHAKFKAEWELLSQLDHPNIVKYLHVVLPKSPQEAPIIITELLEQDLAKFISSQRKQNGQISFRDTVFIMLDVAKGLDYLHQRPEPVVHRDLSCKNILLTANKQAKIADLGIAKCFPGGEMSATADVGTKATRAPETYGKRTRSRERKNYGTKADIFSFGVVLMEVIVGHLSLCLSELHTEDGKTVPETIRRSEDLYEIQPEHPLRSMVLVCLEDEPEDRPTAEDLANSLTRFKDSNEPHRSQENLHSRKPVHLVTFGQYDYEFKVVLVGDTSVGKTSIATKFVQPSRPFQDILPATITWGEYNERLQLKGKSIFLQIVDTAGEFNMNSSLPQLYRGVHGAAVVFDVAWKASLASVRQWVSMVREKCRNDIPIILVGNKTDSENRQVSTETAEKMCKDFNLFYIEVSAKTGRNIEETFSVLVEQLMDQREQQDFSRPSTSSASHRRSMDFSAKQYAPVSQITEREPAVRRRINKHPDSLNLNSAIQKERNYITPFSVNEADRKKKSCCS</sequence>
<dbReference type="PROSITE" id="PS00107">
    <property type="entry name" value="PROTEIN_KINASE_ATP"/>
    <property type="match status" value="1"/>
</dbReference>
<dbReference type="NCBIfam" id="TIGR00231">
    <property type="entry name" value="small_GTP"/>
    <property type="match status" value="1"/>
</dbReference>
<protein>
    <submittedName>
        <fullName evidence="6">Ras-related protein Rab-26</fullName>
    </submittedName>
</protein>
<dbReference type="InterPro" id="IPR008266">
    <property type="entry name" value="Tyr_kinase_AS"/>
</dbReference>
<dbReference type="PRINTS" id="PR00449">
    <property type="entry name" value="RASTRNSFRMNG"/>
</dbReference>
<feature type="region of interest" description="Disordered" evidence="4">
    <location>
        <begin position="477"/>
        <end position="514"/>
    </location>
</feature>
<dbReference type="InterPro" id="IPR001806">
    <property type="entry name" value="Small_GTPase"/>
</dbReference>
<dbReference type="PROSITE" id="PS51419">
    <property type="entry name" value="RAB"/>
    <property type="match status" value="1"/>
</dbReference>
<reference evidence="7" key="1">
    <citation type="journal article" date="2017" name="bioRxiv">
        <title>Comparative analysis of the genomes of Stylophora pistillata and Acropora digitifera provides evidence for extensive differences between species of corals.</title>
        <authorList>
            <person name="Voolstra C.R."/>
            <person name="Li Y."/>
            <person name="Liew Y.J."/>
            <person name="Baumgarten S."/>
            <person name="Zoccola D."/>
            <person name="Flot J.-F."/>
            <person name="Tambutte S."/>
            <person name="Allemand D."/>
            <person name="Aranda M."/>
        </authorList>
    </citation>
    <scope>NUCLEOTIDE SEQUENCE [LARGE SCALE GENOMIC DNA]</scope>
</reference>
<dbReference type="PROSITE" id="PS00109">
    <property type="entry name" value="PROTEIN_KINASE_TYR"/>
    <property type="match status" value="1"/>
</dbReference>
<evidence type="ECO:0000256" key="2">
    <source>
        <dbReference type="ARBA" id="ARBA00022840"/>
    </source>
</evidence>
<dbReference type="SUPFAM" id="SSF56112">
    <property type="entry name" value="Protein kinase-like (PK-like)"/>
    <property type="match status" value="1"/>
</dbReference>
<gene>
    <name evidence="6" type="primary">RAB26</name>
    <name evidence="6" type="ORF">AWC38_SpisGene2358</name>
</gene>
<evidence type="ECO:0000313" key="7">
    <source>
        <dbReference type="Proteomes" id="UP000225706"/>
    </source>
</evidence>
<dbReference type="SUPFAM" id="SSF52540">
    <property type="entry name" value="P-loop containing nucleoside triphosphate hydrolases"/>
    <property type="match status" value="1"/>
</dbReference>
<keyword evidence="2 3" id="KW-0067">ATP-binding</keyword>
<dbReference type="GO" id="GO:0005525">
    <property type="term" value="F:GTP binding"/>
    <property type="evidence" value="ECO:0007669"/>
    <property type="project" value="InterPro"/>
</dbReference>
<dbReference type="InterPro" id="IPR017441">
    <property type="entry name" value="Protein_kinase_ATP_BS"/>
</dbReference>
<dbReference type="PROSITE" id="PS50011">
    <property type="entry name" value="PROTEIN_KINASE_DOM"/>
    <property type="match status" value="1"/>
</dbReference>
<evidence type="ECO:0000256" key="3">
    <source>
        <dbReference type="PROSITE-ProRule" id="PRU10141"/>
    </source>
</evidence>
<dbReference type="SMART" id="SM00176">
    <property type="entry name" value="RAN"/>
    <property type="match status" value="1"/>
</dbReference>
<dbReference type="OrthoDB" id="5952683at2759"/>
<dbReference type="CDD" id="cd00154">
    <property type="entry name" value="Rab"/>
    <property type="match status" value="1"/>
</dbReference>